<dbReference type="Pfam" id="PF25481">
    <property type="entry name" value="Nucleoprot-TPR"/>
    <property type="match status" value="1"/>
</dbReference>
<dbReference type="InterPro" id="IPR012929">
    <property type="entry name" value="Nucleoprot-TPR/MLP1-2_dom"/>
</dbReference>
<dbReference type="GO" id="GO:0005643">
    <property type="term" value="C:nuclear pore"/>
    <property type="evidence" value="ECO:0007669"/>
    <property type="project" value="TreeGrafter"/>
</dbReference>
<feature type="compositionally biased region" description="Acidic residues" evidence="5">
    <location>
        <begin position="1730"/>
        <end position="1763"/>
    </location>
</feature>
<evidence type="ECO:0000256" key="4">
    <source>
        <dbReference type="SAM" id="Coils"/>
    </source>
</evidence>
<proteinExistence type="predicted"/>
<feature type="compositionally biased region" description="Basic and acidic residues" evidence="5">
    <location>
        <begin position="1835"/>
        <end position="1849"/>
    </location>
</feature>
<name>A0A7S3XDP3_9CHLO</name>
<dbReference type="Pfam" id="PF07926">
    <property type="entry name" value="TPR_MLP1_2"/>
    <property type="match status" value="1"/>
</dbReference>
<dbReference type="GO" id="GO:0006406">
    <property type="term" value="P:mRNA export from nucleus"/>
    <property type="evidence" value="ECO:0007669"/>
    <property type="project" value="TreeGrafter"/>
</dbReference>
<dbReference type="Pfam" id="PF25785">
    <property type="entry name" value="TPR"/>
    <property type="match status" value="1"/>
</dbReference>
<feature type="region of interest" description="Disordered" evidence="5">
    <location>
        <begin position="1156"/>
        <end position="1176"/>
    </location>
</feature>
<comment type="subcellular location">
    <subcellularLocation>
        <location evidence="1">Nucleus</location>
    </subcellularLocation>
</comment>
<feature type="coiled-coil region" evidence="4">
    <location>
        <begin position="657"/>
        <end position="782"/>
    </location>
</feature>
<feature type="domain" description="Nucleoprotein TPR/MPL1" evidence="7">
    <location>
        <begin position="165"/>
        <end position="232"/>
    </location>
</feature>
<feature type="region of interest" description="Disordered" evidence="5">
    <location>
        <begin position="1425"/>
        <end position="1466"/>
    </location>
</feature>
<feature type="coiled-coil region" evidence="4">
    <location>
        <begin position="843"/>
        <end position="874"/>
    </location>
</feature>
<feature type="region of interest" description="Disordered" evidence="5">
    <location>
        <begin position="607"/>
        <end position="642"/>
    </location>
</feature>
<sequence>MAEGSERATVHVMQALEEQIERLKAEAEAAEIHFEQTCQSLESRYAQLLQEHEATVADRETLKREAVQTKEQLELVGKKQVDAESLVLEKSRALDRQSVEIRELQNDKRSLLQLLDQRNDELAEAKANAKSYLDKILVVTEENSQARTKLRDAESEAANKERTLVRVQQEKENVERHSNWLNEELENKSATLLSERKQHAAEKMQLKSRIGELEASMQEMQMQNTRLKESLNFQESKGEEMLEKLRENAERLSSSEAHYEEELATSQRLAQLHKENAEESAARVNELEDILKSLEGELKQLSEQHRQEILRIKSECDEAKRQAEESEQKLQKSVREVAESPVFQTPQLPHVTLRAPGSEELPQSPGLSATPFQALTPSAAYSKYAQAAEAWRQERAERRRLQSYLDEIMAELEKKAPLIESQREEYERLLESHSQISARLESAASEKRHLEALLTQSRSSLQRETRARKLAETHAVDANKQLRRLLLENERLRGVHPEAEYSVDTEAESTVVDANSVISMELVEYGSVVQMQEQNRKLLAVARQLAADREVEEKERTKKIEEAISEQTKAIGQELEALKEQRERQMVLVEQIARQRDLYRSLLHEKGLGGGDSVAREDDQVQAGEGGTGRLSGHFSEPSAPGESAFNDLREEFEQYKKESAENQSMLRKEVDNLQEQLSANRSEAARHRAEAEFQRQRYEMLAENLKSQKAELDSVVAQLMSARNSSSQSEQRAAVLMAELNAALDSAKQESARANLLQSERDSLERLHNKDTERISSLTEEKYKLIAEAEGARQLCDLERDASNKAQQRMSEQLQQMQSDWTNAQRELALERTRARDSSSANAMQAQKLEELRDALQKELAEEKGRRMEAEKEAEIAGAKISVMQQQVQTAEETLSQVLRSREKAAHAAKESSPTEHMSGDVAELQAQVASLKDELAEAQEAAAAANAHAAQYKAIASAADESLEKTKEAMDDLQKSVDRLKQENDNAQSVLREKLQNTQQELADTRKKAAESIAEAQAAAEEAQQELEKLKVDVTTGKHSVANYEEQIRVLKADVEEHHKQWRSAQNSYERELLLHADDVKKLSAMEQEVEQSRSKIQKVQAEREDALTKAQESEQKRIQLDAEMRKALELLEERCNSLEKQNNLMHKQLEKFERASSHPEEQAGGEGSSGGPSLVELNEVVRFLRKEKETLSVQLSLAQQERARLVQRAEHARREAEDAKGQLASLKSELDVAGQKESWEAQRKALEEQANLLRESNMALRAESTQANAQLSQFRKDYEALQSELEPLKAVEAGCKAEMESKQAELDLKAKEATRWKQRAQQLLEKYGQVDHGEHQRVLEELSAAKQATEDTKAEHERAIKNLSEKHEQDVASLKKDNEKVRQMENLHARQISVVYNPQKKDLKAWKEEQDQMRDRLAELEKAVASEKSGSEQKAAAQKIEKEAREKARQEMEKEQTRLRSELSRYSDQLKKMSERLTAAHAAKSELADFKSRVGTLESEKGVLEQKLKDSELEVARAKSALLAAVRKSSQTGPVERKPKQPIPSVTGKQTAPASAPSEREAKDVKVEEAAAHEEVQDEETEHEEGEDGEMDGEGGEEEGEYPATADEEEAPDQEMEADAPAVNQDTGTEHPAHVEASQAPVPVDQEAKAAEAAGTKQVRKASEAGLNQEPGSSKRARGNLSPEAPPFVPESIERPTTDAPPPPSVGEDDEAAGAATTQTGNKEEQENAVEEEATSEEEQEEGEIDHEEEEDGESEEEEGAYPVDKDKGAESEVEPGHYASAEEGEFPSSAPQGKSEARSERGEQAEGKGKMEALASKAPSKPGGPAVGSTEKSEQGKHKSFERITFKPNPPKSKETKAAAGAATSGSVPTARGAARAALRGAGASGGVGRGSVPPDATTPSAHGSARGRGRGRRGRKGGPSSGSADPGKGNETN</sequence>
<evidence type="ECO:0000313" key="9">
    <source>
        <dbReference type="EMBL" id="CAE0611550.1"/>
    </source>
</evidence>
<dbReference type="PANTHER" id="PTHR18898:SF2">
    <property type="entry name" value="NUCLEOPROTEIN TPR"/>
    <property type="match status" value="1"/>
</dbReference>
<gene>
    <name evidence="9" type="ORF">PSAL00342_LOCUS5385</name>
</gene>
<evidence type="ECO:0000259" key="7">
    <source>
        <dbReference type="Pfam" id="PF25481"/>
    </source>
</evidence>
<feature type="region of interest" description="Disordered" evidence="5">
    <location>
        <begin position="1528"/>
        <end position="1938"/>
    </location>
</feature>
<feature type="compositionally biased region" description="Basic and acidic residues" evidence="5">
    <location>
        <begin position="1425"/>
        <end position="1434"/>
    </location>
</feature>
<dbReference type="GO" id="GO:0017056">
    <property type="term" value="F:structural constituent of nuclear pore"/>
    <property type="evidence" value="ECO:0007669"/>
    <property type="project" value="TreeGrafter"/>
</dbReference>
<feature type="domain" description="Nucleoprotein TPR/MLP1-2" evidence="6">
    <location>
        <begin position="1028"/>
        <end position="1154"/>
    </location>
</feature>
<organism evidence="9">
    <name type="scientific">Picocystis salinarum</name>
    <dbReference type="NCBI Taxonomy" id="88271"/>
    <lineage>
        <taxon>Eukaryota</taxon>
        <taxon>Viridiplantae</taxon>
        <taxon>Chlorophyta</taxon>
        <taxon>Picocystophyceae</taxon>
        <taxon>Picocystales</taxon>
        <taxon>Picocystaceae</taxon>
        <taxon>Picocystis</taxon>
    </lineage>
</organism>
<feature type="compositionally biased region" description="Basic and acidic residues" evidence="5">
    <location>
        <begin position="1442"/>
        <end position="1466"/>
    </location>
</feature>
<feature type="compositionally biased region" description="Basic and acidic residues" evidence="5">
    <location>
        <begin position="1799"/>
        <end position="1815"/>
    </location>
</feature>
<dbReference type="InterPro" id="IPR057577">
    <property type="entry name" value="Nucleoprot-TPR/MLP1_dom"/>
</dbReference>
<feature type="compositionally biased region" description="Low complexity" evidence="5">
    <location>
        <begin position="1862"/>
        <end position="1886"/>
    </location>
</feature>
<dbReference type="PANTHER" id="PTHR18898">
    <property type="entry name" value="NUCLEOPROTEIN TPR-RELATED"/>
    <property type="match status" value="1"/>
</dbReference>
<evidence type="ECO:0000256" key="2">
    <source>
        <dbReference type="ARBA" id="ARBA00023054"/>
    </source>
</evidence>
<evidence type="ECO:0000256" key="1">
    <source>
        <dbReference type="ARBA" id="ARBA00004123"/>
    </source>
</evidence>
<evidence type="ECO:0008006" key="10">
    <source>
        <dbReference type="Google" id="ProtNLM"/>
    </source>
</evidence>
<dbReference type="GO" id="GO:0006606">
    <property type="term" value="P:protein import into nucleus"/>
    <property type="evidence" value="ECO:0007669"/>
    <property type="project" value="InterPro"/>
</dbReference>
<keyword evidence="3" id="KW-0539">Nucleus</keyword>
<accession>A0A7S3XDP3</accession>
<feature type="coiled-coil region" evidence="4">
    <location>
        <begin position="409"/>
        <end position="443"/>
    </location>
</feature>
<dbReference type="Gene3D" id="1.10.287.1490">
    <property type="match status" value="1"/>
</dbReference>
<feature type="compositionally biased region" description="Basic residues" evidence="5">
    <location>
        <begin position="1910"/>
        <end position="1921"/>
    </location>
</feature>
<reference evidence="9" key="1">
    <citation type="submission" date="2021-01" db="EMBL/GenBank/DDBJ databases">
        <authorList>
            <person name="Corre E."/>
            <person name="Pelletier E."/>
            <person name="Niang G."/>
            <person name="Scheremetjew M."/>
            <person name="Finn R."/>
            <person name="Kale V."/>
            <person name="Holt S."/>
            <person name="Cochrane G."/>
            <person name="Meng A."/>
            <person name="Brown T."/>
            <person name="Cohen L."/>
        </authorList>
    </citation>
    <scope>NUCLEOTIDE SEQUENCE</scope>
    <source>
        <strain evidence="9">CCMP1897</strain>
    </source>
</reference>
<feature type="domain" description="NUA/TPR/MLP1-2-like" evidence="8">
    <location>
        <begin position="456"/>
        <end position="554"/>
    </location>
</feature>
<feature type="compositionally biased region" description="Acidic residues" evidence="5">
    <location>
        <begin position="1579"/>
        <end position="1621"/>
    </location>
</feature>
<feature type="coiled-coil region" evidence="4">
    <location>
        <begin position="6"/>
        <end position="336"/>
    </location>
</feature>
<keyword evidence="2 4" id="KW-0175">Coiled coil</keyword>
<feature type="compositionally biased region" description="Basic and acidic residues" evidence="5">
    <location>
        <begin position="901"/>
        <end position="915"/>
    </location>
</feature>
<feature type="region of interest" description="Disordered" evidence="5">
    <location>
        <begin position="900"/>
        <end position="927"/>
    </location>
</feature>
<dbReference type="InterPro" id="IPR057974">
    <property type="entry name" value="NUA/TPR/MLP1-2-like_dom"/>
</dbReference>
<dbReference type="EMBL" id="HBIS01005968">
    <property type="protein sequence ID" value="CAE0611550.1"/>
    <property type="molecule type" value="Transcribed_RNA"/>
</dbReference>
<evidence type="ECO:0000256" key="5">
    <source>
        <dbReference type="SAM" id="MobiDB-lite"/>
    </source>
</evidence>
<feature type="compositionally biased region" description="Basic and acidic residues" evidence="5">
    <location>
        <begin position="1561"/>
        <end position="1578"/>
    </location>
</feature>
<evidence type="ECO:0000256" key="3">
    <source>
        <dbReference type="ARBA" id="ARBA00023242"/>
    </source>
</evidence>
<feature type="compositionally biased region" description="Basic and acidic residues" evidence="5">
    <location>
        <begin position="1351"/>
        <end position="1382"/>
    </location>
</feature>
<feature type="region of interest" description="Disordered" evidence="5">
    <location>
        <begin position="1349"/>
        <end position="1382"/>
    </location>
</feature>
<protein>
    <recommendedName>
        <fullName evidence="10">Nucleoprotein TPR/MLP1 domain-containing protein</fullName>
    </recommendedName>
</protein>
<evidence type="ECO:0000259" key="6">
    <source>
        <dbReference type="Pfam" id="PF07926"/>
    </source>
</evidence>
<evidence type="ECO:0000259" key="8">
    <source>
        <dbReference type="Pfam" id="PF25785"/>
    </source>
</evidence>